<protein>
    <submittedName>
        <fullName evidence="2">Lytic transglycosylase domain-containing protein</fullName>
    </submittedName>
</protein>
<evidence type="ECO:0000259" key="1">
    <source>
        <dbReference type="Pfam" id="PF01464"/>
    </source>
</evidence>
<dbReference type="KEGG" id="abut:Ami103574_09365"/>
<dbReference type="SUPFAM" id="SSF53955">
    <property type="entry name" value="Lysozyme-like"/>
    <property type="match status" value="1"/>
</dbReference>
<evidence type="ECO:0000313" key="3">
    <source>
        <dbReference type="Proteomes" id="UP000466848"/>
    </source>
</evidence>
<dbReference type="Proteomes" id="UP000466848">
    <property type="component" value="Chromosome"/>
</dbReference>
<organism evidence="2 3">
    <name type="scientific">Aminipila butyrica</name>
    <dbReference type="NCBI Taxonomy" id="433296"/>
    <lineage>
        <taxon>Bacteria</taxon>
        <taxon>Bacillati</taxon>
        <taxon>Bacillota</taxon>
        <taxon>Clostridia</taxon>
        <taxon>Peptostreptococcales</taxon>
        <taxon>Anaerovoracaceae</taxon>
        <taxon>Aminipila</taxon>
    </lineage>
</organism>
<sequence length="181" mass="20987">MKRSKRIIICLAVFLALFAAREGVYLLYPAPYLEYVEKYAVEYELDPYFLLAVIKTESRFDREAQSHKGAMGLMQLTESTAYWIAETTSMKNFSTEDLYDPELNIWMGSWYLDNLSKEFSSTELVLAAYNAGRGNVKKWTDSQLISADGTDFENIPYGETVNYIKKVRINQKIYSILYRLD</sequence>
<dbReference type="PANTHER" id="PTHR37423:SF2">
    <property type="entry name" value="MEMBRANE-BOUND LYTIC MUREIN TRANSGLYCOSYLASE C"/>
    <property type="match status" value="1"/>
</dbReference>
<dbReference type="InterPro" id="IPR008258">
    <property type="entry name" value="Transglycosylase_SLT_dom_1"/>
</dbReference>
<feature type="domain" description="Transglycosylase SLT" evidence="1">
    <location>
        <begin position="35"/>
        <end position="143"/>
    </location>
</feature>
<evidence type="ECO:0000313" key="2">
    <source>
        <dbReference type="EMBL" id="QIB69525.1"/>
    </source>
</evidence>
<dbReference type="Gene3D" id="1.10.530.10">
    <property type="match status" value="1"/>
</dbReference>
<dbReference type="Pfam" id="PF01464">
    <property type="entry name" value="SLT"/>
    <property type="match status" value="1"/>
</dbReference>
<dbReference type="CDD" id="cd16896">
    <property type="entry name" value="LT_Slt70-like"/>
    <property type="match status" value="1"/>
</dbReference>
<keyword evidence="3" id="KW-1185">Reference proteome</keyword>
<gene>
    <name evidence="2" type="ORF">Ami103574_09365</name>
</gene>
<name>A0A858BWR5_9FIRM</name>
<reference evidence="2 3" key="1">
    <citation type="submission" date="2020-02" db="EMBL/GenBank/DDBJ databases">
        <authorList>
            <person name="Kim Y.B."/>
            <person name="Roh S.W."/>
        </authorList>
    </citation>
    <scope>NUCLEOTIDE SEQUENCE [LARGE SCALE GENOMIC DNA]</scope>
    <source>
        <strain evidence="2 3">DSM 103574</strain>
    </source>
</reference>
<dbReference type="AlphaFoldDB" id="A0A858BWR5"/>
<dbReference type="RefSeq" id="WP_163066768.1">
    <property type="nucleotide sequence ID" value="NZ_CP048649.1"/>
</dbReference>
<dbReference type="PANTHER" id="PTHR37423">
    <property type="entry name" value="SOLUBLE LYTIC MUREIN TRANSGLYCOSYLASE-RELATED"/>
    <property type="match status" value="1"/>
</dbReference>
<proteinExistence type="predicted"/>
<dbReference type="EMBL" id="CP048649">
    <property type="protein sequence ID" value="QIB69525.1"/>
    <property type="molecule type" value="Genomic_DNA"/>
</dbReference>
<dbReference type="InterPro" id="IPR023346">
    <property type="entry name" value="Lysozyme-like_dom_sf"/>
</dbReference>
<accession>A0A858BWR5</accession>